<dbReference type="EMBL" id="CAJVAX010000001">
    <property type="protein sequence ID" value="CAG7601601.1"/>
    <property type="molecule type" value="Genomic_DNA"/>
</dbReference>
<dbReference type="Proteomes" id="UP001153328">
    <property type="component" value="Unassembled WGS sequence"/>
</dbReference>
<proteinExistence type="predicted"/>
<dbReference type="AlphaFoldDB" id="A0A9W4E1Z6"/>
<feature type="region of interest" description="Disordered" evidence="1">
    <location>
        <begin position="45"/>
        <end position="65"/>
    </location>
</feature>
<comment type="caution">
    <text evidence="2">The sequence shown here is derived from an EMBL/GenBank/DDBJ whole genome shotgun (WGS) entry which is preliminary data.</text>
</comment>
<gene>
    <name evidence="2" type="ORF">SBRY_10438</name>
</gene>
<organism evidence="2 3">
    <name type="scientific">Actinacidiphila bryophytorum</name>
    <dbReference type="NCBI Taxonomy" id="1436133"/>
    <lineage>
        <taxon>Bacteria</taxon>
        <taxon>Bacillati</taxon>
        <taxon>Actinomycetota</taxon>
        <taxon>Actinomycetes</taxon>
        <taxon>Kitasatosporales</taxon>
        <taxon>Streptomycetaceae</taxon>
        <taxon>Actinacidiphila</taxon>
    </lineage>
</organism>
<evidence type="ECO:0000313" key="2">
    <source>
        <dbReference type="EMBL" id="CAG7601601.1"/>
    </source>
</evidence>
<feature type="compositionally biased region" description="Basic residues" evidence="1">
    <location>
        <begin position="134"/>
        <end position="150"/>
    </location>
</feature>
<feature type="region of interest" description="Disordered" evidence="1">
    <location>
        <begin position="78"/>
        <end position="174"/>
    </location>
</feature>
<protein>
    <submittedName>
        <fullName evidence="2">Uncharacterized protein</fullName>
    </submittedName>
</protein>
<sequence length="213" mass="23471">MSRTPLSRTRQALTATGHACSCALPYAGPHPRLPYPRPHVALRRLRRQPRRPPDDPPRTALPAARHRLARRLAADLRRRADGLGGRARHPGRGPGQPGLRRSVRHRAGRRGVDGPLGGRTPADLPAHDRTGAHPGRRPRRVALRAQRLRGRAAVGPLPRRDRRRRGVRGGAARLRDGPAQAALLTGPRPDGVRLRNCLKLRFPVLPKSGRLRA</sequence>
<keyword evidence="3" id="KW-1185">Reference proteome</keyword>
<evidence type="ECO:0000313" key="3">
    <source>
        <dbReference type="Proteomes" id="UP001153328"/>
    </source>
</evidence>
<evidence type="ECO:0000256" key="1">
    <source>
        <dbReference type="SAM" id="MobiDB-lite"/>
    </source>
</evidence>
<name>A0A9W4E1Z6_9ACTN</name>
<accession>A0A9W4E1Z6</accession>
<reference evidence="2" key="1">
    <citation type="submission" date="2021-06" db="EMBL/GenBank/DDBJ databases">
        <authorList>
            <person name="Arsene-Ploetze F."/>
        </authorList>
    </citation>
    <scope>NUCLEOTIDE SEQUENCE</scope>
    <source>
        <strain evidence="2">SBRY1</strain>
    </source>
</reference>